<gene>
    <name evidence="6" type="ORF">DWX41_07990</name>
</gene>
<dbReference type="SUPFAM" id="SSF52210">
    <property type="entry name" value="Succinyl-CoA synthetase domains"/>
    <property type="match status" value="2"/>
</dbReference>
<dbReference type="RefSeq" id="WP_117440789.1">
    <property type="nucleotide sequence ID" value="NZ_QVIA01000007.1"/>
</dbReference>
<evidence type="ECO:0000256" key="3">
    <source>
        <dbReference type="ARBA" id="ARBA00022840"/>
    </source>
</evidence>
<evidence type="ECO:0000259" key="5">
    <source>
        <dbReference type="SMART" id="SM00881"/>
    </source>
</evidence>
<evidence type="ECO:0000256" key="1">
    <source>
        <dbReference type="ARBA" id="ARBA00022598"/>
    </source>
</evidence>
<name>A0A3E2WXU6_9FIRM</name>
<dbReference type="Pfam" id="PF13607">
    <property type="entry name" value="Succ_CoA_lig"/>
    <property type="match status" value="1"/>
</dbReference>
<dbReference type="AlphaFoldDB" id="A0A3E2WXU6"/>
<accession>A0A3E2WXU6</accession>
<sequence length="704" mass="76692">MDLTKLLKPKSVAVVGASEKNGFGGDVCRNIITYTKDMSRIYFVNPRRDTVFERKCYPSVTDIPDVIDLMIICTSQKTILPLLEEGAGKGCGGAVVFASGYGETGTEEGIRQEKELLERAEELGIAIMGPNCAGYVNYTDHVYAFAFISAERDRRGNIGVISQSGQLCLSMMECPSMKFSYNISAGNAKGIQMEDYMEFLVEDEHTKVVSLYIEGVKNPSKFVEVLNKAAAKKKPVIVLKAGRSNKGQAIAASHTGSLSGSDASFDALLKKFGAIRADDLEELTALSLLLSTIPRLPDKAEFASMNLSGGETAICADVGYLNGISYPDFTSETLAALKEQLPGYATPNNPLDMTATLSYDADLYAKVLETVMDDPNVGMVLIGYTLLYEIADPAIYYMYEGIKKVAMKKGDRCKPIAIIPFAENTRNPEYQEKLFRIGVPVLPPPVYAFKMLKKLADYINFDYSSVSHEIALPQRKSDQTCALSEHESKMCLKEFGVAAAEELIVTSRGEAEIAAEKMPGAFAMKIESAEILHKSDVGGVLLNLKGAKEAGDAFDLIMENVKKHCPEAGINGILMVPMLKPGLEMIIGVNNDPQFGPMIMAGMGGIFVELFKDVVVYPAPVNKAEAMRMLQSLKAFKLLNGYRGGEKYDIDALCDTIVSVGNFAAANKDSLKELDINPLFVYPEDEGVGVADSLIVKYGEKRRC</sequence>
<dbReference type="EMBL" id="QVIA01000007">
    <property type="protein sequence ID" value="RGC33000.1"/>
    <property type="molecule type" value="Genomic_DNA"/>
</dbReference>
<dbReference type="InterPro" id="IPR003781">
    <property type="entry name" value="CoA-bd"/>
</dbReference>
<dbReference type="Pfam" id="PF13549">
    <property type="entry name" value="ATP-grasp_5"/>
    <property type="match status" value="1"/>
</dbReference>
<dbReference type="InterPro" id="IPR051538">
    <property type="entry name" value="Acyl-CoA_Synth/Transferase"/>
</dbReference>
<dbReference type="GO" id="GO:0016874">
    <property type="term" value="F:ligase activity"/>
    <property type="evidence" value="ECO:0007669"/>
    <property type="project" value="UniProtKB-KW"/>
</dbReference>
<dbReference type="Gene3D" id="3.30.1490.20">
    <property type="entry name" value="ATP-grasp fold, A domain"/>
    <property type="match status" value="1"/>
</dbReference>
<dbReference type="InterPro" id="IPR032875">
    <property type="entry name" value="Succ_CoA_lig_flav_dom"/>
</dbReference>
<dbReference type="InterPro" id="IPR013815">
    <property type="entry name" value="ATP_grasp_subdomain_1"/>
</dbReference>
<dbReference type="GeneID" id="93334655"/>
<dbReference type="Gene3D" id="3.30.470.20">
    <property type="entry name" value="ATP-grasp fold, B domain"/>
    <property type="match status" value="1"/>
</dbReference>
<comment type="caution">
    <text evidence="6">The sequence shown here is derived from an EMBL/GenBank/DDBJ whole genome shotgun (WGS) entry which is preliminary data.</text>
</comment>
<keyword evidence="1" id="KW-0436">Ligase</keyword>
<dbReference type="SUPFAM" id="SSF56059">
    <property type="entry name" value="Glutathione synthetase ATP-binding domain-like"/>
    <property type="match status" value="1"/>
</dbReference>
<dbReference type="SMART" id="SM00881">
    <property type="entry name" value="CoA_binding"/>
    <property type="match status" value="1"/>
</dbReference>
<organism evidence="6 7">
    <name type="scientific">Hungatella hathewayi</name>
    <dbReference type="NCBI Taxonomy" id="154046"/>
    <lineage>
        <taxon>Bacteria</taxon>
        <taxon>Bacillati</taxon>
        <taxon>Bacillota</taxon>
        <taxon>Clostridia</taxon>
        <taxon>Lachnospirales</taxon>
        <taxon>Lachnospiraceae</taxon>
        <taxon>Hungatella</taxon>
    </lineage>
</organism>
<evidence type="ECO:0000313" key="7">
    <source>
        <dbReference type="Proteomes" id="UP000261111"/>
    </source>
</evidence>
<proteinExistence type="inferred from homology"/>
<reference evidence="6 7" key="1">
    <citation type="submission" date="2018-08" db="EMBL/GenBank/DDBJ databases">
        <title>A genome reference for cultivated species of the human gut microbiota.</title>
        <authorList>
            <person name="Zou Y."/>
            <person name="Xue W."/>
            <person name="Luo G."/>
        </authorList>
    </citation>
    <scope>NUCLEOTIDE SEQUENCE [LARGE SCALE GENOMIC DNA]</scope>
    <source>
        <strain evidence="6 7">AF19-21</strain>
    </source>
</reference>
<keyword evidence="2" id="KW-0547">Nucleotide-binding</keyword>
<dbReference type="Gene3D" id="3.40.50.720">
    <property type="entry name" value="NAD(P)-binding Rossmann-like Domain"/>
    <property type="match status" value="1"/>
</dbReference>
<evidence type="ECO:0000313" key="6">
    <source>
        <dbReference type="EMBL" id="RGC33000.1"/>
    </source>
</evidence>
<evidence type="ECO:0000256" key="4">
    <source>
        <dbReference type="ARBA" id="ARBA00060888"/>
    </source>
</evidence>
<dbReference type="Pfam" id="PF13380">
    <property type="entry name" value="CoA_binding_2"/>
    <property type="match status" value="1"/>
</dbReference>
<dbReference type="InterPro" id="IPR036291">
    <property type="entry name" value="NAD(P)-bd_dom_sf"/>
</dbReference>
<dbReference type="SUPFAM" id="SSF51735">
    <property type="entry name" value="NAD(P)-binding Rossmann-fold domains"/>
    <property type="match status" value="1"/>
</dbReference>
<dbReference type="PANTHER" id="PTHR43334">
    <property type="entry name" value="ACETATE--COA LIGASE [ADP-FORMING]"/>
    <property type="match status" value="1"/>
</dbReference>
<dbReference type="Proteomes" id="UP000261111">
    <property type="component" value="Unassembled WGS sequence"/>
</dbReference>
<dbReference type="Gene3D" id="3.40.50.261">
    <property type="entry name" value="Succinyl-CoA synthetase domains"/>
    <property type="match status" value="2"/>
</dbReference>
<evidence type="ECO:0000256" key="2">
    <source>
        <dbReference type="ARBA" id="ARBA00022741"/>
    </source>
</evidence>
<keyword evidence="3" id="KW-0067">ATP-binding</keyword>
<feature type="domain" description="CoA-binding" evidence="5">
    <location>
        <begin position="6"/>
        <end position="101"/>
    </location>
</feature>
<dbReference type="PANTHER" id="PTHR43334:SF1">
    <property type="entry name" value="3-HYDROXYPROPIONATE--COA LIGASE [ADP-FORMING]"/>
    <property type="match status" value="1"/>
</dbReference>
<dbReference type="InterPro" id="IPR016102">
    <property type="entry name" value="Succinyl-CoA_synth-like"/>
</dbReference>
<protein>
    <submittedName>
        <fullName evidence="6">CoA-binding protein</fullName>
    </submittedName>
</protein>
<dbReference type="GO" id="GO:0005524">
    <property type="term" value="F:ATP binding"/>
    <property type="evidence" value="ECO:0007669"/>
    <property type="project" value="UniProtKB-KW"/>
</dbReference>
<dbReference type="FunFam" id="3.30.1490.20:FF:000020">
    <property type="entry name" value="Protein lysine acetyltransferase"/>
    <property type="match status" value="1"/>
</dbReference>
<comment type="similarity">
    <text evidence="4">In the N-terminal section; belongs to the acetate CoA ligase alpha subunit family.</text>
</comment>